<feature type="transmembrane region" description="Helical" evidence="3">
    <location>
        <begin position="38"/>
        <end position="60"/>
    </location>
</feature>
<dbReference type="InterPro" id="IPR003784">
    <property type="entry name" value="BioY"/>
</dbReference>
<dbReference type="OrthoDB" id="1496139at2"/>
<keyword evidence="3" id="KW-1133">Transmembrane helix</keyword>
<dbReference type="Pfam" id="PF02632">
    <property type="entry name" value="BioY"/>
    <property type="match status" value="1"/>
</dbReference>
<dbReference type="AlphaFoldDB" id="C7R3V8"/>
<dbReference type="PIRSF" id="PIRSF016661">
    <property type="entry name" value="BioY"/>
    <property type="match status" value="1"/>
</dbReference>
<dbReference type="HOGENOM" id="CLU_077931_0_1_11"/>
<evidence type="ECO:0000256" key="2">
    <source>
        <dbReference type="PIRNR" id="PIRNR016661"/>
    </source>
</evidence>
<dbReference type="eggNOG" id="COG1268">
    <property type="taxonomic scope" value="Bacteria"/>
</dbReference>
<comment type="similarity">
    <text evidence="1 2">Belongs to the BioY family.</text>
</comment>
<gene>
    <name evidence="4" type="ordered locus">Jden_1159</name>
</gene>
<dbReference type="PANTHER" id="PTHR34295">
    <property type="entry name" value="BIOTIN TRANSPORTER BIOY"/>
    <property type="match status" value="1"/>
</dbReference>
<feature type="transmembrane region" description="Helical" evidence="3">
    <location>
        <begin position="200"/>
        <end position="221"/>
    </location>
</feature>
<dbReference type="RefSeq" id="WP_015771443.1">
    <property type="nucleotide sequence ID" value="NC_013174.1"/>
</dbReference>
<organism evidence="4 5">
    <name type="scientific">Jonesia denitrificans (strain ATCC 14870 / DSM 20603 / BCRC 15368 / CIP 55.134 / JCM 11481 / NBRC 15587 / NCTC 10816 / Prevot 55134)</name>
    <name type="common">Listeria denitrificans</name>
    <dbReference type="NCBI Taxonomy" id="471856"/>
    <lineage>
        <taxon>Bacteria</taxon>
        <taxon>Bacillati</taxon>
        <taxon>Actinomycetota</taxon>
        <taxon>Actinomycetes</taxon>
        <taxon>Micrococcales</taxon>
        <taxon>Jonesiaceae</taxon>
        <taxon>Jonesia</taxon>
    </lineage>
</organism>
<dbReference type="STRING" id="471856.Jden_1159"/>
<accession>C7R3V8</accession>
<keyword evidence="5" id="KW-1185">Reference proteome</keyword>
<reference evidence="4 5" key="1">
    <citation type="journal article" date="2009" name="Stand. Genomic Sci.">
        <title>Complete genome sequence of Jonesia denitrificans type strain (Prevot 55134).</title>
        <authorList>
            <person name="Pukall R."/>
            <person name="Gehrich-Schroter G."/>
            <person name="Lapidus A."/>
            <person name="Nolan M."/>
            <person name="Glavina Del Rio T."/>
            <person name="Lucas S."/>
            <person name="Chen F."/>
            <person name="Tice H."/>
            <person name="Pitluck S."/>
            <person name="Cheng J.F."/>
            <person name="Copeland A."/>
            <person name="Saunders E."/>
            <person name="Brettin T."/>
            <person name="Detter J.C."/>
            <person name="Bruce D."/>
            <person name="Goodwin L."/>
            <person name="Pati A."/>
            <person name="Ivanova N."/>
            <person name="Mavromatis K."/>
            <person name="Ovchinnikova G."/>
            <person name="Chen A."/>
            <person name="Palaniappan K."/>
            <person name="Land M."/>
            <person name="Hauser L."/>
            <person name="Chang Y.J."/>
            <person name="Jeffries C.D."/>
            <person name="Chain P."/>
            <person name="Goker M."/>
            <person name="Bristow J."/>
            <person name="Eisen J.A."/>
            <person name="Markowitz V."/>
            <person name="Hugenholtz P."/>
            <person name="Kyrpides N.C."/>
            <person name="Klenk H.P."/>
            <person name="Han C."/>
        </authorList>
    </citation>
    <scope>NUCLEOTIDE SEQUENCE [LARGE SCALE GENOMIC DNA]</scope>
    <source>
        <strain evidence="5">ATCC 14870 / DSM 20603 / BCRC 15368 / CIP 55.134 / JCM 11481 / NBRC 15587 / NCTC 10816 / Prevot 55134</strain>
    </source>
</reference>
<keyword evidence="3" id="KW-0812">Transmembrane</keyword>
<dbReference type="KEGG" id="jde:Jden_1159"/>
<proteinExistence type="inferred from homology"/>
<sequence>MVVLRHIVEGENLSTQSVAAPASPRTRRSPRARISRDVALVATFAAIIVGCALAPAIAIAGVPAPITLQTFGVMLSGLVLGARRGSAAVVVYLALGAAGLPVFSGGNSGLAPFVGPTAGYLLAFPLAAFAIGWATRRLLATRAIVERAAPDTARRLRVFHTATTIAVCLLISLLTIHTLGIVGMHLRVPMPFLDALTADLIFIPGDIIKTTAAVLVSLAVLRAFPVLRDLR</sequence>
<dbReference type="GO" id="GO:0005886">
    <property type="term" value="C:plasma membrane"/>
    <property type="evidence" value="ECO:0007669"/>
    <property type="project" value="UniProtKB-SubCell"/>
</dbReference>
<protein>
    <recommendedName>
        <fullName evidence="2">Biotin transporter</fullName>
    </recommendedName>
</protein>
<dbReference type="GO" id="GO:0015225">
    <property type="term" value="F:biotin transmembrane transporter activity"/>
    <property type="evidence" value="ECO:0007669"/>
    <property type="project" value="UniProtKB-UniRule"/>
</dbReference>
<comment type="subcellular location">
    <subcellularLocation>
        <location evidence="2">Cell membrane</location>
        <topology evidence="2">Multi-pass membrane protein</topology>
    </subcellularLocation>
</comment>
<evidence type="ECO:0000313" key="5">
    <source>
        <dbReference type="Proteomes" id="UP000000628"/>
    </source>
</evidence>
<feature type="transmembrane region" description="Helical" evidence="3">
    <location>
        <begin position="156"/>
        <end position="180"/>
    </location>
</feature>
<feature type="transmembrane region" description="Helical" evidence="3">
    <location>
        <begin position="89"/>
        <end position="106"/>
    </location>
</feature>
<name>C7R3V8_JONDD</name>
<dbReference type="Proteomes" id="UP000000628">
    <property type="component" value="Chromosome"/>
</dbReference>
<feature type="transmembrane region" description="Helical" evidence="3">
    <location>
        <begin position="66"/>
        <end position="82"/>
    </location>
</feature>
<dbReference type="EMBL" id="CP001706">
    <property type="protein sequence ID" value="ACV08815.1"/>
    <property type="molecule type" value="Genomic_DNA"/>
</dbReference>
<keyword evidence="2" id="KW-0813">Transport</keyword>
<evidence type="ECO:0000256" key="3">
    <source>
        <dbReference type="SAM" id="Phobius"/>
    </source>
</evidence>
<evidence type="ECO:0000313" key="4">
    <source>
        <dbReference type="EMBL" id="ACV08815.1"/>
    </source>
</evidence>
<feature type="transmembrane region" description="Helical" evidence="3">
    <location>
        <begin position="118"/>
        <end position="135"/>
    </location>
</feature>
<dbReference type="PANTHER" id="PTHR34295:SF1">
    <property type="entry name" value="BIOTIN TRANSPORTER BIOY"/>
    <property type="match status" value="1"/>
</dbReference>
<keyword evidence="2" id="KW-1003">Cell membrane</keyword>
<keyword evidence="2 3" id="KW-0472">Membrane</keyword>
<dbReference type="Gene3D" id="1.10.1760.20">
    <property type="match status" value="1"/>
</dbReference>
<evidence type="ECO:0000256" key="1">
    <source>
        <dbReference type="ARBA" id="ARBA00010692"/>
    </source>
</evidence>